<keyword evidence="2 6" id="KW-0349">Heme</keyword>
<protein>
    <submittedName>
        <fullName evidence="9">C-type cytochrome</fullName>
    </submittedName>
</protein>
<gene>
    <name evidence="9" type="ORF">V1479_04195</name>
</gene>
<evidence type="ECO:0000256" key="5">
    <source>
        <dbReference type="ARBA" id="ARBA00023004"/>
    </source>
</evidence>
<evidence type="ECO:0000256" key="6">
    <source>
        <dbReference type="PROSITE-ProRule" id="PRU00433"/>
    </source>
</evidence>
<keyword evidence="1" id="KW-0813">Transport</keyword>
<dbReference type="SUPFAM" id="SSF46626">
    <property type="entry name" value="Cytochrome c"/>
    <property type="match status" value="1"/>
</dbReference>
<evidence type="ECO:0000256" key="2">
    <source>
        <dbReference type="ARBA" id="ARBA00022617"/>
    </source>
</evidence>
<evidence type="ECO:0000313" key="9">
    <source>
        <dbReference type="EMBL" id="MEX4006492.1"/>
    </source>
</evidence>
<accession>A0ABV3WPD7</accession>
<evidence type="ECO:0000256" key="7">
    <source>
        <dbReference type="SAM" id="MobiDB-lite"/>
    </source>
</evidence>
<evidence type="ECO:0000259" key="8">
    <source>
        <dbReference type="PROSITE" id="PS51007"/>
    </source>
</evidence>
<feature type="domain" description="Cytochrome c" evidence="8">
    <location>
        <begin position="69"/>
        <end position="172"/>
    </location>
</feature>
<reference evidence="9 10" key="1">
    <citation type="submission" date="2024-01" db="EMBL/GenBank/DDBJ databases">
        <title>New evidence supports the origin of RcGTA from prophage.</title>
        <authorList>
            <person name="Xu Y."/>
            <person name="Liu B."/>
            <person name="Chen F."/>
        </authorList>
    </citation>
    <scope>NUCLEOTIDE SEQUENCE [LARGE SCALE GENOMIC DNA]</scope>
    <source>
        <strain evidence="9 10">CBW1107-2</strain>
    </source>
</reference>
<proteinExistence type="predicted"/>
<dbReference type="EMBL" id="JAZHFV010000001">
    <property type="protein sequence ID" value="MEX4006492.1"/>
    <property type="molecule type" value="Genomic_DNA"/>
</dbReference>
<dbReference type="PROSITE" id="PS51007">
    <property type="entry name" value="CYTC"/>
    <property type="match status" value="1"/>
</dbReference>
<organism evidence="9 10">
    <name type="scientific">Neoaquamicrobium sediminum</name>
    <dbReference type="NCBI Taxonomy" id="1849104"/>
    <lineage>
        <taxon>Bacteria</taxon>
        <taxon>Pseudomonadati</taxon>
        <taxon>Pseudomonadota</taxon>
        <taxon>Alphaproteobacteria</taxon>
        <taxon>Hyphomicrobiales</taxon>
        <taxon>Phyllobacteriaceae</taxon>
        <taxon>Neoaquamicrobium</taxon>
    </lineage>
</organism>
<evidence type="ECO:0000313" key="10">
    <source>
        <dbReference type="Proteomes" id="UP001559025"/>
    </source>
</evidence>
<comment type="caution">
    <text evidence="9">The sequence shown here is derived from an EMBL/GenBank/DDBJ whole genome shotgun (WGS) entry which is preliminary data.</text>
</comment>
<sequence>MDSFELNKLIGAFLAVAFVVFSVSIVSDSIFATHAPENPGYAIEVAEQPSGDAAPAEAGPSIAELLQTADAAAGETAFRKCQACHTPDEGGANKVGPNLWDIVNRPVASHEGFSYSAGMREFAADGTVWDYDHLSEFLKAPRSYVSGTAMAFAGIKNPEEEANLIAYLRTLSSNPAPLPEVAAEEAPAEDAAAPAAEGEAAPAAEDGAAPAEDQATPAEDQAAPAEEQTAPAEEQTAPAEETEAEPAQPETPDDGSAAAPETDAGTESGETTPQQQ</sequence>
<dbReference type="InterPro" id="IPR002327">
    <property type="entry name" value="Cyt_c_1A/1B"/>
</dbReference>
<dbReference type="PRINTS" id="PR00604">
    <property type="entry name" value="CYTCHRMECIAB"/>
</dbReference>
<keyword evidence="5 6" id="KW-0408">Iron</keyword>
<keyword evidence="10" id="KW-1185">Reference proteome</keyword>
<keyword evidence="4" id="KW-0249">Electron transport</keyword>
<evidence type="ECO:0000256" key="4">
    <source>
        <dbReference type="ARBA" id="ARBA00022982"/>
    </source>
</evidence>
<dbReference type="InterPro" id="IPR036909">
    <property type="entry name" value="Cyt_c-like_dom_sf"/>
</dbReference>
<keyword evidence="3 6" id="KW-0479">Metal-binding</keyword>
<evidence type="ECO:0000256" key="3">
    <source>
        <dbReference type="ARBA" id="ARBA00022723"/>
    </source>
</evidence>
<dbReference type="Gene3D" id="1.10.760.10">
    <property type="entry name" value="Cytochrome c-like domain"/>
    <property type="match status" value="1"/>
</dbReference>
<dbReference type="RefSeq" id="WP_368801991.1">
    <property type="nucleotide sequence ID" value="NZ_JAZHFV010000001.1"/>
</dbReference>
<dbReference type="Pfam" id="PF00034">
    <property type="entry name" value="Cytochrom_C"/>
    <property type="match status" value="1"/>
</dbReference>
<dbReference type="PANTHER" id="PTHR11961">
    <property type="entry name" value="CYTOCHROME C"/>
    <property type="match status" value="1"/>
</dbReference>
<feature type="compositionally biased region" description="Low complexity" evidence="7">
    <location>
        <begin position="189"/>
        <end position="250"/>
    </location>
</feature>
<feature type="region of interest" description="Disordered" evidence="7">
    <location>
        <begin position="181"/>
        <end position="276"/>
    </location>
</feature>
<evidence type="ECO:0000256" key="1">
    <source>
        <dbReference type="ARBA" id="ARBA00022448"/>
    </source>
</evidence>
<dbReference type="Proteomes" id="UP001559025">
    <property type="component" value="Unassembled WGS sequence"/>
</dbReference>
<name>A0ABV3WPD7_9HYPH</name>
<dbReference type="InterPro" id="IPR009056">
    <property type="entry name" value="Cyt_c-like_dom"/>
</dbReference>